<comment type="caution">
    <text evidence="1">The sequence shown here is derived from an EMBL/GenBank/DDBJ whole genome shotgun (WGS) entry which is preliminary data.</text>
</comment>
<reference evidence="1 2" key="1">
    <citation type="journal article" date="2013" name="Genome Announc.">
        <title>Draft Genome Sequence of Pseudomonas fluorescens LMG 5329, a White Line-Inducing Principle-Producing Bioindicator for the Mushroom Pathogen Pseudomonas tolaasii.</title>
        <authorList>
            <person name="Ghequire M.G."/>
            <person name="Rokni-Zadeh H."/>
            <person name="Zarrineh P."/>
            <person name="De Mot R."/>
        </authorList>
    </citation>
    <scope>NUCLEOTIDE SEQUENCE [LARGE SCALE GENOMIC DNA]</scope>
    <source>
        <strain evidence="1 2">LMG 5329</strain>
    </source>
</reference>
<dbReference type="EMBL" id="ASGY01000170">
    <property type="protein sequence ID" value="KGE65763.1"/>
    <property type="molecule type" value="Genomic_DNA"/>
</dbReference>
<protein>
    <recommendedName>
        <fullName evidence="3">Chemotaxis protein CheY</fullName>
    </recommendedName>
</protein>
<evidence type="ECO:0000313" key="1">
    <source>
        <dbReference type="EMBL" id="KGE65763.1"/>
    </source>
</evidence>
<dbReference type="Proteomes" id="UP000030060">
    <property type="component" value="Unassembled WGS sequence"/>
</dbReference>
<gene>
    <name evidence="1" type="ORF">K814_0122485</name>
</gene>
<dbReference type="AlphaFoldDB" id="A0A0A1YV28"/>
<accession>A0A0A1YV28</accession>
<dbReference type="InterPro" id="IPR011006">
    <property type="entry name" value="CheY-like_superfamily"/>
</dbReference>
<dbReference type="RefSeq" id="WP_038849120.1">
    <property type="nucleotide sequence ID" value="NZ_ASGY01000170.1"/>
</dbReference>
<evidence type="ECO:0000313" key="2">
    <source>
        <dbReference type="Proteomes" id="UP000030060"/>
    </source>
</evidence>
<name>A0A0A1YV28_PSEFL</name>
<proteinExistence type="predicted"/>
<evidence type="ECO:0008006" key="3">
    <source>
        <dbReference type="Google" id="ProtNLM"/>
    </source>
</evidence>
<dbReference type="SUPFAM" id="SSF52172">
    <property type="entry name" value="CheY-like"/>
    <property type="match status" value="1"/>
</dbReference>
<organism evidence="1 2">
    <name type="scientific">Pseudomonas fluorescens LMG 5329</name>
    <dbReference type="NCBI Taxonomy" id="1324332"/>
    <lineage>
        <taxon>Bacteria</taxon>
        <taxon>Pseudomonadati</taxon>
        <taxon>Pseudomonadota</taxon>
        <taxon>Gammaproteobacteria</taxon>
        <taxon>Pseudomonadales</taxon>
        <taxon>Pseudomonadaceae</taxon>
        <taxon>Pseudomonas</taxon>
    </lineage>
</organism>
<sequence length="178" mass="19671">MPNKALRLLIADADLLQRIKIEKMLNQLGYYRIAPLSSFDELQALTRSEGVAFDLLIIDTALVRSRQVNLLKYCHDNRLIRHTLIYDGQCAQSSLVSVSVSQTLHLALSQSPDFNSLRRCMEIVDPAHAVPSVERPTLRAVDTDGATPRTSKLSIATRTTYLGDPAVVACAIGLSPKR</sequence>
<dbReference type="OrthoDB" id="7028668at2"/>